<keyword evidence="4" id="KW-1185">Reference proteome</keyword>
<evidence type="ECO:0000313" key="4">
    <source>
        <dbReference type="Proteomes" id="UP001305815"/>
    </source>
</evidence>
<evidence type="ECO:0008006" key="5">
    <source>
        <dbReference type="Google" id="ProtNLM"/>
    </source>
</evidence>
<dbReference type="EMBL" id="AP027742">
    <property type="protein sequence ID" value="BDZ78547.1"/>
    <property type="molecule type" value="Genomic_DNA"/>
</dbReference>
<dbReference type="Proteomes" id="UP001305815">
    <property type="component" value="Chromosome"/>
</dbReference>
<proteinExistence type="inferred from homology"/>
<gene>
    <name evidence="2" type="ORF">Lac1_09660</name>
    <name evidence="3" type="ORF">Lac1_27300</name>
</gene>
<protein>
    <recommendedName>
        <fullName evidence="5">ISLre2 family transposase</fullName>
    </recommendedName>
</protein>
<dbReference type="Pfam" id="PF06782">
    <property type="entry name" value="UPF0236"/>
    <property type="match status" value="1"/>
</dbReference>
<dbReference type="NCBIfam" id="NF033529">
    <property type="entry name" value="transpos_ISLre2"/>
    <property type="match status" value="1"/>
</dbReference>
<evidence type="ECO:0000256" key="1">
    <source>
        <dbReference type="ARBA" id="ARBA00006539"/>
    </source>
</evidence>
<accession>A0ABM8I5W8</accession>
<sequence length="479" mass="54875">MDIITLINTLVSGLLNAEEKFLEHLDSFTMFEETVSSLSNQLAADFIGLVLTNADQLIRDSGIRKGRYTVQRSRQRTLISIVGDITFTHTLYKDQAGKNRCLLDELIRLPDRERFTAAAEAKLLNEAEVHSYQHAAESIKTNGQTITKTTVMNKVHSIEKQIPEMEEAPKEKKACEYLYIEADEDHIHRQKDGKEQGCFIGKLVYLFEGKEEICNGRRKLVSPFYFGGLYAGSEQNAALWESVDAYIRQHYDLDVLKCVYINSDGGSWIRAAAGYVSKSRLVADRFHLMKYINRVARYTLEEEGITKGRFYKYIYKNKLLAAKKLLTRIQNHCEGSDRAVEDCRTYLVGNWEYIERAFHDKYVLGCSAEGHVSSVLSERMSSRPMGWSETGSDRMCKLRCFIRNYGREKVIDLVNYRRDRELETCVATGTDGLIDERQKKKYTAKQREAQRYAEALHGTLAGNSTVRKILAIREQIGNI</sequence>
<dbReference type="InterPro" id="IPR009620">
    <property type="entry name" value="UPF0236"/>
</dbReference>
<evidence type="ECO:0000313" key="3">
    <source>
        <dbReference type="EMBL" id="BDZ78547.1"/>
    </source>
</evidence>
<comment type="similarity">
    <text evidence="1">Belongs to the UPF0236 family.</text>
</comment>
<dbReference type="RefSeq" id="WP_316265616.1">
    <property type="nucleotide sequence ID" value="NZ_AP027742.1"/>
</dbReference>
<name>A0ABM8I5W8_9FIRM</name>
<evidence type="ECO:0000313" key="2">
    <source>
        <dbReference type="EMBL" id="BDZ76783.1"/>
    </source>
</evidence>
<organism evidence="3 4">
    <name type="scientific">Claveliimonas bilis</name>
    <dbReference type="NCBI Taxonomy" id="3028070"/>
    <lineage>
        <taxon>Bacteria</taxon>
        <taxon>Bacillati</taxon>
        <taxon>Bacillota</taxon>
        <taxon>Clostridia</taxon>
        <taxon>Lachnospirales</taxon>
        <taxon>Lachnospiraceae</taxon>
        <taxon>Claveliimonas</taxon>
    </lineage>
</organism>
<reference evidence="4" key="2">
    <citation type="journal article" date="2023" name="Int. J. Syst. Evol. Microbiol.">
        <title>Claveliimonas bilis gen. nov., sp. nov., deoxycholic acid-producing bacteria isolated from human faeces, and reclassification of Sellimonas monacensis Zenner et al. 2021 as Claveliimonas monacensis comb. nov.</title>
        <authorList>
            <person name="Hisatomi A."/>
            <person name="Kastawa N.W.E.P.G."/>
            <person name="Song I."/>
            <person name="Ohkuma M."/>
            <person name="Fukiya S."/>
            <person name="Sakamoto M."/>
        </authorList>
    </citation>
    <scope>NUCLEOTIDE SEQUENCE [LARGE SCALE GENOMIC DNA]</scope>
    <source>
        <strain evidence="4">12BBH14</strain>
    </source>
</reference>
<reference evidence="3" key="1">
    <citation type="journal article" date="2023" name="Int. J. Syst. Evol. Microbiol.">
        <title>Claveliimonas bilis gen. nov., sp. nov., deoxycholic acid-producing bacteria isolated from human faeces, and reclassification of Sellimonas monacensis Zenner et al. 2021 as Claveliimonas monacensis comb. nov.</title>
        <authorList>
            <person name="Hisatomi A."/>
            <person name="Kastawa N.W.E.P.G."/>
            <person name="Song I."/>
            <person name="Ohkuma M."/>
            <person name="Fukiya S."/>
            <person name="Sakamoto M."/>
        </authorList>
    </citation>
    <scope>NUCLEOTIDE SEQUENCE</scope>
    <source>
        <strain evidence="3">12BBH14</strain>
    </source>
</reference>
<dbReference type="EMBL" id="AP027742">
    <property type="protein sequence ID" value="BDZ76783.1"/>
    <property type="molecule type" value="Genomic_DNA"/>
</dbReference>